<name>A0A1H1LP54_9MICO</name>
<evidence type="ECO:0000313" key="2">
    <source>
        <dbReference type="Proteomes" id="UP000181956"/>
    </source>
</evidence>
<dbReference type="GO" id="GO:0003677">
    <property type="term" value="F:DNA binding"/>
    <property type="evidence" value="ECO:0007669"/>
    <property type="project" value="UniProtKB-KW"/>
</dbReference>
<proteinExistence type="predicted"/>
<dbReference type="EMBL" id="LT629742">
    <property type="protein sequence ID" value="SDR76090.1"/>
    <property type="molecule type" value="Genomic_DNA"/>
</dbReference>
<keyword evidence="2" id="KW-1185">Reference proteome</keyword>
<organism evidence="1 2">
    <name type="scientific">Microterricola viridarii</name>
    <dbReference type="NCBI Taxonomy" id="412690"/>
    <lineage>
        <taxon>Bacteria</taxon>
        <taxon>Bacillati</taxon>
        <taxon>Actinomycetota</taxon>
        <taxon>Actinomycetes</taxon>
        <taxon>Micrococcales</taxon>
        <taxon>Microbacteriaceae</taxon>
        <taxon>Microterricola</taxon>
    </lineage>
</organism>
<dbReference type="InterPro" id="IPR009351">
    <property type="entry name" value="AlkZ-like"/>
</dbReference>
<dbReference type="AlphaFoldDB" id="A0A1H1LP54"/>
<sequence length="373" mass="40940">MTAQLSRSQAVAHRMNNHALWSPRAGPPGELVRRFVAMQAQEYSYALWAIAQRLRGTPDAAGLAVAADRGEILRTHVLRPTWHFVTPADADWLLRLTGPRVQRINAAYLRRTSVDATTLDRAFALILAELAGGRHRTRPQLADALRAHGLDLGGLALSLVMMEAELQRLVISGASSGKQRGYALFEERVPDAGGPFERERALAELLARFIATRGPVTLKDFAVWSGLTLGDARAGLAIVREQEPGRFEPVAVEGFDCWWQPPAAVPVAAPAGESTLQPRVDLVQGYDEYVMSYTPSKVLMQLSEYEFAGGTLLHTVLVDGVMAAQWKHVLRARDATVVVDRLRAMSSAERAAVERSTEAYGRHLGVPVQVEWL</sequence>
<dbReference type="STRING" id="412690.SAMN04489834_0164"/>
<dbReference type="Proteomes" id="UP000181956">
    <property type="component" value="Chromosome I"/>
</dbReference>
<dbReference type="PANTHER" id="PTHR38479">
    <property type="entry name" value="LMO0824 PROTEIN"/>
    <property type="match status" value="1"/>
</dbReference>
<accession>A0A1H1LP54</accession>
<evidence type="ECO:0000313" key="1">
    <source>
        <dbReference type="EMBL" id="SDR76090.1"/>
    </source>
</evidence>
<dbReference type="RefSeq" id="WP_156786207.1">
    <property type="nucleotide sequence ID" value="NZ_LT629742.1"/>
</dbReference>
<dbReference type="Pfam" id="PF06224">
    <property type="entry name" value="AlkZ-like"/>
    <property type="match status" value="1"/>
</dbReference>
<dbReference type="PANTHER" id="PTHR38479:SF2">
    <property type="entry name" value="WINGED HELIX DNA-BINDING DOMAIN-CONTAINING PROTEIN"/>
    <property type="match status" value="1"/>
</dbReference>
<reference evidence="2" key="1">
    <citation type="submission" date="2016-10" db="EMBL/GenBank/DDBJ databases">
        <authorList>
            <person name="Varghese N."/>
            <person name="Submissions S."/>
        </authorList>
    </citation>
    <scope>NUCLEOTIDE SEQUENCE [LARGE SCALE GENOMIC DNA]</scope>
    <source>
        <strain evidence="2">DSM 21772</strain>
    </source>
</reference>
<keyword evidence="1" id="KW-0238">DNA-binding</keyword>
<protein>
    <submittedName>
        <fullName evidence="1">Winged helix DNA-binding domain-containing protein</fullName>
    </submittedName>
</protein>
<gene>
    <name evidence="1" type="ORF">SAMN04489834_0164</name>
</gene>
<dbReference type="OrthoDB" id="9148135at2"/>